<dbReference type="AlphaFoldDB" id="A0A1G6AZI6"/>
<dbReference type="PANTHER" id="PTHR38034">
    <property type="entry name" value="INNER MEMBRANE PROTEIN YPJD"/>
    <property type="match status" value="1"/>
</dbReference>
<evidence type="ECO:0000259" key="2">
    <source>
        <dbReference type="Pfam" id="PF01578"/>
    </source>
</evidence>
<dbReference type="GO" id="GO:0005886">
    <property type="term" value="C:plasma membrane"/>
    <property type="evidence" value="ECO:0007669"/>
    <property type="project" value="TreeGrafter"/>
</dbReference>
<dbReference type="InterPro" id="IPR052372">
    <property type="entry name" value="YpjD/HemX"/>
</dbReference>
<gene>
    <name evidence="3" type="ORF">SAMN02927930_00558</name>
</gene>
<proteinExistence type="predicted"/>
<feature type="transmembrane region" description="Helical" evidence="1">
    <location>
        <begin position="173"/>
        <end position="196"/>
    </location>
</feature>
<feature type="transmembrane region" description="Helical" evidence="1">
    <location>
        <begin position="59"/>
        <end position="79"/>
    </location>
</feature>
<dbReference type="OrthoDB" id="9780793at2"/>
<keyword evidence="1" id="KW-0472">Membrane</keyword>
<dbReference type="GO" id="GO:0020037">
    <property type="term" value="F:heme binding"/>
    <property type="evidence" value="ECO:0007669"/>
    <property type="project" value="InterPro"/>
</dbReference>
<keyword evidence="1" id="KW-0812">Transmembrane</keyword>
<keyword evidence="1" id="KW-1133">Transmembrane helix</keyword>
<dbReference type="PANTHER" id="PTHR38034:SF1">
    <property type="entry name" value="INNER MEMBRANE PROTEIN YPJD"/>
    <property type="match status" value="1"/>
</dbReference>
<dbReference type="Pfam" id="PF01578">
    <property type="entry name" value="Cytochrom_C_asm"/>
    <property type="match status" value="1"/>
</dbReference>
<name>A0A1G6AZI6_9GAMM</name>
<accession>A0A1G6AZI6</accession>
<feature type="transmembrane region" description="Helical" evidence="1">
    <location>
        <begin position="85"/>
        <end position="106"/>
    </location>
</feature>
<dbReference type="Proteomes" id="UP000199626">
    <property type="component" value="Unassembled WGS sequence"/>
</dbReference>
<sequence>MHVLIALTLVLYILAATLLWRQAVRSQSTSWPLWVVPFAAVVVHFALLWNYLQSDQFDHLNLASSLSSVALLLAALTLFRKRRSGGLLLSPIIYLFAAVTLLVVQLSPANWGPQLSGGVGLVVHVVLSLVAYAVLMLATLYAIQLLYLNHVLKNHQSRVLAGYLPPLMVVERYFFRLLTSGTLLLAVSIISGFVFLDNMLAQGQAHKTILSLIAFVLYAIVISMHQVLHMRGRPLVITSVIASFILSLAYFGSRFVKDVLLSM</sequence>
<keyword evidence="4" id="KW-1185">Reference proteome</keyword>
<dbReference type="InterPro" id="IPR002541">
    <property type="entry name" value="Cyt_c_assembly"/>
</dbReference>
<dbReference type="STRING" id="1159017.SAMN02927930_00558"/>
<evidence type="ECO:0000313" key="3">
    <source>
        <dbReference type="EMBL" id="SDB13784.1"/>
    </source>
</evidence>
<dbReference type="EMBL" id="FMXN01000002">
    <property type="protein sequence ID" value="SDB13784.1"/>
    <property type="molecule type" value="Genomic_DNA"/>
</dbReference>
<feature type="domain" description="Cytochrome c assembly protein" evidence="2">
    <location>
        <begin position="62"/>
        <end position="259"/>
    </location>
</feature>
<feature type="transmembrane region" description="Helical" evidence="1">
    <location>
        <begin position="208"/>
        <end position="228"/>
    </location>
</feature>
<feature type="transmembrane region" description="Helical" evidence="1">
    <location>
        <begin position="31"/>
        <end position="52"/>
    </location>
</feature>
<evidence type="ECO:0000313" key="4">
    <source>
        <dbReference type="Proteomes" id="UP000199626"/>
    </source>
</evidence>
<feature type="transmembrane region" description="Helical" evidence="1">
    <location>
        <begin position="234"/>
        <end position="253"/>
    </location>
</feature>
<feature type="transmembrane region" description="Helical" evidence="1">
    <location>
        <begin position="118"/>
        <end position="143"/>
    </location>
</feature>
<reference evidence="4" key="1">
    <citation type="submission" date="2016-10" db="EMBL/GenBank/DDBJ databases">
        <authorList>
            <person name="Varghese N."/>
            <person name="Submissions S."/>
        </authorList>
    </citation>
    <scope>NUCLEOTIDE SEQUENCE [LARGE SCALE GENOMIC DNA]</scope>
    <source>
        <strain evidence="4">CGMCC 1.10824</strain>
    </source>
</reference>
<organism evidence="3 4">
    <name type="scientific">Pseudidiomarina indica</name>
    <dbReference type="NCBI Taxonomy" id="1159017"/>
    <lineage>
        <taxon>Bacteria</taxon>
        <taxon>Pseudomonadati</taxon>
        <taxon>Pseudomonadota</taxon>
        <taxon>Gammaproteobacteria</taxon>
        <taxon>Alteromonadales</taxon>
        <taxon>Idiomarinaceae</taxon>
        <taxon>Pseudidiomarina</taxon>
    </lineage>
</organism>
<evidence type="ECO:0000256" key="1">
    <source>
        <dbReference type="SAM" id="Phobius"/>
    </source>
</evidence>
<dbReference type="GO" id="GO:0017004">
    <property type="term" value="P:cytochrome complex assembly"/>
    <property type="evidence" value="ECO:0007669"/>
    <property type="project" value="InterPro"/>
</dbReference>
<protein>
    <submittedName>
        <fullName evidence="3">ABC-type uncharacterized transport system, permease component</fullName>
    </submittedName>
</protein>
<dbReference type="RefSeq" id="WP_092591525.1">
    <property type="nucleotide sequence ID" value="NZ_FMXN01000002.1"/>
</dbReference>